<dbReference type="InterPro" id="IPR019286">
    <property type="entry name" value="DUF2339_TM"/>
</dbReference>
<feature type="transmembrane region" description="Helical" evidence="1">
    <location>
        <begin position="517"/>
        <end position="535"/>
    </location>
</feature>
<feature type="transmembrane region" description="Helical" evidence="1">
    <location>
        <begin position="159"/>
        <end position="176"/>
    </location>
</feature>
<dbReference type="PANTHER" id="PTHR38434">
    <property type="entry name" value="BLL2549 PROTEIN"/>
    <property type="match status" value="1"/>
</dbReference>
<feature type="transmembrane region" description="Helical" evidence="1">
    <location>
        <begin position="309"/>
        <end position="327"/>
    </location>
</feature>
<feature type="transmembrane region" description="Helical" evidence="1">
    <location>
        <begin position="230"/>
        <end position="250"/>
    </location>
</feature>
<feature type="transmembrane region" description="Helical" evidence="1">
    <location>
        <begin position="392"/>
        <end position="414"/>
    </location>
</feature>
<evidence type="ECO:0000313" key="2">
    <source>
        <dbReference type="EMBL" id="GEE00138.1"/>
    </source>
</evidence>
<organism evidence="2 3">
    <name type="scientific">Gordonia spumicola</name>
    <dbReference type="NCBI Taxonomy" id="589161"/>
    <lineage>
        <taxon>Bacteria</taxon>
        <taxon>Bacillati</taxon>
        <taxon>Actinomycetota</taxon>
        <taxon>Actinomycetes</taxon>
        <taxon>Mycobacteriales</taxon>
        <taxon>Gordoniaceae</taxon>
        <taxon>Gordonia</taxon>
    </lineage>
</organism>
<dbReference type="Proteomes" id="UP000444960">
    <property type="component" value="Unassembled WGS sequence"/>
</dbReference>
<sequence length="549" mass="56106">MNQTPQFQPHVQYQTNTYTPYPLPPLPPRKTLGQRLSAAAESGLIGRILAGVGVAITLSGMVMLLVLAAQAGLLRPEVRVAGGGVLAAALAALGIWIGRAPAKRPGAVALVATGIAGLLFDVLATSTIYHWIPVPAALAATGAIAGVGLTVAHRWDSQTLGLMVSIPVFILSAIVNGGIDDTLVAFLIVYVAASTWIQVGRGWTPMFLVNTAAVVLPAIVYGAYPADPWIAASLALAGAAVIVGSSVLLARTNAYPELIALVAGAAALPLIFAVSELGAPAAAMLAAGAAIYGAAAFGTVRVAARDVRVMWLLPSAVLLMLATGYAVDTAYQPSSMLAASVVLAGASYAARDLAFVVRILATVFGVIGVLMLNGYGAAAQVFSPELDSRSTYASLVMGTVLGLIAVGLITWSWATAYRKDALPITMGGAIMSLWLVTTGSLSVAHLVTSDADAAFRSGHAAATIIWGAVAVIALLVARRLAGSDRAVVLTAGLAVMAAAIGKLFLFDLATLDGVYRVIAFMVVGLMLLGLGVSYAQTLTTSDDELAHTS</sequence>
<dbReference type="RefSeq" id="WP_161894075.1">
    <property type="nucleotide sequence ID" value="NZ_BJOV01000002.1"/>
</dbReference>
<evidence type="ECO:0000256" key="1">
    <source>
        <dbReference type="SAM" id="Phobius"/>
    </source>
</evidence>
<evidence type="ECO:0000313" key="3">
    <source>
        <dbReference type="Proteomes" id="UP000444960"/>
    </source>
</evidence>
<dbReference type="Pfam" id="PF10101">
    <property type="entry name" value="DUF2339"/>
    <property type="match status" value="1"/>
</dbReference>
<keyword evidence="1" id="KW-0812">Transmembrane</keyword>
<feature type="transmembrane region" description="Helical" evidence="1">
    <location>
        <begin position="44"/>
        <end position="68"/>
    </location>
</feature>
<feature type="transmembrane region" description="Helical" evidence="1">
    <location>
        <begin position="486"/>
        <end position="505"/>
    </location>
</feature>
<dbReference type="OrthoDB" id="3729996at2"/>
<gene>
    <name evidence="2" type="ORF">nbrc107696_05840</name>
</gene>
<dbReference type="PANTHER" id="PTHR38434:SF1">
    <property type="entry name" value="BLL2549 PROTEIN"/>
    <property type="match status" value="1"/>
</dbReference>
<feature type="transmembrane region" description="Helical" evidence="1">
    <location>
        <begin position="206"/>
        <end position="224"/>
    </location>
</feature>
<feature type="transmembrane region" description="Helical" evidence="1">
    <location>
        <begin position="355"/>
        <end position="372"/>
    </location>
</feature>
<proteinExistence type="predicted"/>
<feature type="transmembrane region" description="Helical" evidence="1">
    <location>
        <begin position="130"/>
        <end position="152"/>
    </location>
</feature>
<dbReference type="AlphaFoldDB" id="A0A7I9V3Y3"/>
<protein>
    <recommendedName>
        <fullName evidence="4">DUF2339 domain-containing protein</fullName>
    </recommendedName>
</protein>
<dbReference type="EMBL" id="BJOV01000002">
    <property type="protein sequence ID" value="GEE00138.1"/>
    <property type="molecule type" value="Genomic_DNA"/>
</dbReference>
<feature type="transmembrane region" description="Helical" evidence="1">
    <location>
        <begin position="426"/>
        <end position="447"/>
    </location>
</feature>
<feature type="transmembrane region" description="Helical" evidence="1">
    <location>
        <begin position="80"/>
        <end position="98"/>
    </location>
</feature>
<evidence type="ECO:0008006" key="4">
    <source>
        <dbReference type="Google" id="ProtNLM"/>
    </source>
</evidence>
<comment type="caution">
    <text evidence="2">The sequence shown here is derived from an EMBL/GenBank/DDBJ whole genome shotgun (WGS) entry which is preliminary data.</text>
</comment>
<feature type="transmembrane region" description="Helical" evidence="1">
    <location>
        <begin position="105"/>
        <end position="124"/>
    </location>
</feature>
<name>A0A7I9V3Y3_9ACTN</name>
<keyword evidence="1" id="KW-0472">Membrane</keyword>
<accession>A0A7I9V3Y3</accession>
<keyword evidence="3" id="KW-1185">Reference proteome</keyword>
<reference evidence="3" key="1">
    <citation type="submission" date="2019-06" db="EMBL/GenBank/DDBJ databases">
        <title>Gordonia isolated from sludge of a wastewater treatment plant.</title>
        <authorList>
            <person name="Tamura T."/>
            <person name="Aoyama K."/>
            <person name="Kang Y."/>
            <person name="Saito S."/>
            <person name="Akiyama N."/>
            <person name="Yazawa K."/>
            <person name="Gonoi T."/>
            <person name="Mikami Y."/>
        </authorList>
    </citation>
    <scope>NUCLEOTIDE SEQUENCE [LARGE SCALE GENOMIC DNA]</scope>
    <source>
        <strain evidence="3">NBRC 107696</strain>
    </source>
</reference>
<feature type="transmembrane region" description="Helical" evidence="1">
    <location>
        <begin position="459"/>
        <end position="477"/>
    </location>
</feature>
<feature type="transmembrane region" description="Helical" evidence="1">
    <location>
        <begin position="182"/>
        <end position="199"/>
    </location>
</feature>
<feature type="transmembrane region" description="Helical" evidence="1">
    <location>
        <begin position="257"/>
        <end position="275"/>
    </location>
</feature>
<feature type="transmembrane region" description="Helical" evidence="1">
    <location>
        <begin position="281"/>
        <end position="302"/>
    </location>
</feature>
<keyword evidence="1" id="KW-1133">Transmembrane helix</keyword>